<dbReference type="OrthoDB" id="8964543at2759"/>
<accession>A0A4C1WYA6</accession>
<dbReference type="AlphaFoldDB" id="A0A4C1WYA6"/>
<dbReference type="EMBL" id="BGZK01000660">
    <property type="protein sequence ID" value="GBP55097.1"/>
    <property type="molecule type" value="Genomic_DNA"/>
</dbReference>
<evidence type="ECO:0000313" key="1">
    <source>
        <dbReference type="EMBL" id="GBP55097.1"/>
    </source>
</evidence>
<keyword evidence="2" id="KW-1185">Reference proteome</keyword>
<protein>
    <submittedName>
        <fullName evidence="1">Uncharacterized protein</fullName>
    </submittedName>
</protein>
<reference evidence="1 2" key="1">
    <citation type="journal article" date="2019" name="Commun. Biol.">
        <title>The bagworm genome reveals a unique fibroin gene that provides high tensile strength.</title>
        <authorList>
            <person name="Kono N."/>
            <person name="Nakamura H."/>
            <person name="Ohtoshi R."/>
            <person name="Tomita M."/>
            <person name="Numata K."/>
            <person name="Arakawa K."/>
        </authorList>
    </citation>
    <scope>NUCLEOTIDE SEQUENCE [LARGE SCALE GENOMIC DNA]</scope>
</reference>
<organism evidence="1 2">
    <name type="scientific">Eumeta variegata</name>
    <name type="common">Bagworm moth</name>
    <name type="synonym">Eumeta japonica</name>
    <dbReference type="NCBI Taxonomy" id="151549"/>
    <lineage>
        <taxon>Eukaryota</taxon>
        <taxon>Metazoa</taxon>
        <taxon>Ecdysozoa</taxon>
        <taxon>Arthropoda</taxon>
        <taxon>Hexapoda</taxon>
        <taxon>Insecta</taxon>
        <taxon>Pterygota</taxon>
        <taxon>Neoptera</taxon>
        <taxon>Endopterygota</taxon>
        <taxon>Lepidoptera</taxon>
        <taxon>Glossata</taxon>
        <taxon>Ditrysia</taxon>
        <taxon>Tineoidea</taxon>
        <taxon>Psychidae</taxon>
        <taxon>Oiketicinae</taxon>
        <taxon>Eumeta</taxon>
    </lineage>
</organism>
<evidence type="ECO:0000313" key="2">
    <source>
        <dbReference type="Proteomes" id="UP000299102"/>
    </source>
</evidence>
<dbReference type="Proteomes" id="UP000299102">
    <property type="component" value="Unassembled WGS sequence"/>
</dbReference>
<gene>
    <name evidence="1" type="ORF">EVAR_46394_1</name>
</gene>
<comment type="caution">
    <text evidence="1">The sequence shown here is derived from an EMBL/GenBank/DDBJ whole genome shotgun (WGS) entry which is preliminary data.</text>
</comment>
<sequence>MSSDNPSLLIVARRVSGQLLQLGCEMLHNGGQVDGSTGADALRIVTLAQQPMNTADGEWKTGLIQTRLRLSLHFTIFTTAGHVEGDAPNELN</sequence>
<proteinExistence type="predicted"/>
<name>A0A4C1WYA6_EUMVA</name>